<dbReference type="AlphaFoldDB" id="X5MC45"/>
<keyword evidence="2" id="KW-1185">Reference proteome</keyword>
<organism evidence="1 2">
    <name type="scientific">Candidatus Phaeomarinibacter ectocarpi</name>
    <dbReference type="NCBI Taxonomy" id="1458461"/>
    <lineage>
        <taxon>Bacteria</taxon>
        <taxon>Pseudomonadati</taxon>
        <taxon>Pseudomonadota</taxon>
        <taxon>Alphaproteobacteria</taxon>
        <taxon>Hyphomicrobiales</taxon>
        <taxon>Parvibaculaceae</taxon>
        <taxon>Candidatus Phaeomarinibacter</taxon>
    </lineage>
</organism>
<dbReference type="InterPro" id="IPR043504">
    <property type="entry name" value="Peptidase_S1_PA_chymotrypsin"/>
</dbReference>
<gene>
    <name evidence="1" type="ORF">BN1012_Phect573</name>
</gene>
<dbReference type="InterPro" id="IPR009003">
    <property type="entry name" value="Peptidase_S1_PA"/>
</dbReference>
<sequence>MFVTPGAYANVFDHDDRRPLTAEDGFDAVGQIACANSTRLPIGTIISHDALPDDRDYELVVTVAHTFRGRGGVMETRCDFLPGGDREAATPLLHVALGTLAPGRAFHHDWAVAIVSGRLSDTHGALPLATLTEDDLLSLEEAGARYSLVGKNGERPRMLISENCAPVPKLHWHHGFFSQGELNHNCDMIPGWSGGPLVMTLDGKRQIVGINATELNGIIHKVGDAYHPRMFANTAIRYTGDFKATVARMAATPFNTDDLSANLHEQVAFSVLPESCKGEADMTSNILDLAVEIALVPAAEARSFC</sequence>
<protein>
    <submittedName>
        <fullName evidence="1">Uncharacterized protein</fullName>
    </submittedName>
</protein>
<dbReference type="STRING" id="1458461.BN1012_Phect573"/>
<dbReference type="KEGG" id="pect:BN1012_Phect573"/>
<accession>X5MC45</accession>
<name>X5MC45_9HYPH</name>
<dbReference type="Proteomes" id="UP000032160">
    <property type="component" value="Chromosome I"/>
</dbReference>
<evidence type="ECO:0000313" key="2">
    <source>
        <dbReference type="Proteomes" id="UP000032160"/>
    </source>
</evidence>
<dbReference type="SUPFAM" id="SSF50494">
    <property type="entry name" value="Trypsin-like serine proteases"/>
    <property type="match status" value="1"/>
</dbReference>
<dbReference type="Gene3D" id="2.40.10.10">
    <property type="entry name" value="Trypsin-like serine proteases"/>
    <property type="match status" value="2"/>
</dbReference>
<proteinExistence type="predicted"/>
<evidence type="ECO:0000313" key="1">
    <source>
        <dbReference type="EMBL" id="CDO58787.1"/>
    </source>
</evidence>
<dbReference type="EMBL" id="HG966617">
    <property type="protein sequence ID" value="CDO58787.1"/>
    <property type="molecule type" value="Genomic_DNA"/>
</dbReference>
<reference evidence="1 2" key="1">
    <citation type="journal article" date="2014" name="Front. Genet.">
        <title>Genome and metabolic network of "Candidatus Phaeomarinobacter ectocarpi" Ec32, a new candidate genus of Alphaproteobacteria frequently associated with brown algae.</title>
        <authorList>
            <person name="Dittami S.M."/>
            <person name="Barbeyron T."/>
            <person name="Boyen C."/>
            <person name="Cambefort J."/>
            <person name="Collet G."/>
            <person name="Delage L."/>
            <person name="Gobet A."/>
            <person name="Groisillier A."/>
            <person name="Leblanc C."/>
            <person name="Michel G."/>
            <person name="Scornet D."/>
            <person name="Siegel A."/>
            <person name="Tapia J.E."/>
            <person name="Tonon T."/>
        </authorList>
    </citation>
    <scope>NUCLEOTIDE SEQUENCE [LARGE SCALE GENOMIC DNA]</scope>
    <source>
        <strain evidence="1 2">Ec32</strain>
    </source>
</reference>
<dbReference type="HOGENOM" id="CLU_911166_0_0_5"/>